<feature type="chain" id="PRO_5021995297" description="microbial collagenase" evidence="15">
    <location>
        <begin position="28"/>
        <end position="697"/>
    </location>
</feature>
<evidence type="ECO:0000313" key="17">
    <source>
        <dbReference type="EMBL" id="GEM74689.1"/>
    </source>
</evidence>
<feature type="active site" evidence="13">
    <location>
        <position position="434"/>
    </location>
</feature>
<dbReference type="Gene3D" id="3.40.30.160">
    <property type="entry name" value="Collagenase ColT, N-terminal domain"/>
    <property type="match status" value="1"/>
</dbReference>
<keyword evidence="11" id="KW-0482">Metalloprotease</keyword>
<organism evidence="17 18">
    <name type="scientific">Vibrio sagamiensis NBRC 104589</name>
    <dbReference type="NCBI Taxonomy" id="1219064"/>
    <lineage>
        <taxon>Bacteria</taxon>
        <taxon>Pseudomonadati</taxon>
        <taxon>Pseudomonadota</taxon>
        <taxon>Gammaproteobacteria</taxon>
        <taxon>Vibrionales</taxon>
        <taxon>Vibrionaceae</taxon>
        <taxon>Vibrio</taxon>
    </lineage>
</organism>
<dbReference type="GO" id="GO:0004222">
    <property type="term" value="F:metalloendopeptidase activity"/>
    <property type="evidence" value="ECO:0007669"/>
    <property type="project" value="InterPro"/>
</dbReference>
<protein>
    <recommendedName>
        <fullName evidence="4">microbial collagenase</fullName>
        <ecNumber evidence="4">3.4.24.3</ecNumber>
    </recommendedName>
</protein>
<evidence type="ECO:0000259" key="16">
    <source>
        <dbReference type="Pfam" id="PF08453"/>
    </source>
</evidence>
<comment type="cofactor">
    <cofactor evidence="2">
        <name>Zn(2+)</name>
        <dbReference type="ChEBI" id="CHEBI:29105"/>
    </cofactor>
</comment>
<keyword evidence="9" id="KW-0378">Hydrolase</keyword>
<evidence type="ECO:0000256" key="5">
    <source>
        <dbReference type="ARBA" id="ARBA00022525"/>
    </source>
</evidence>
<feature type="region of interest" description="Disordered" evidence="14">
    <location>
        <begin position="564"/>
        <end position="590"/>
    </location>
</feature>
<dbReference type="PRINTS" id="PR00931">
    <property type="entry name" value="MICOLLPTASE"/>
</dbReference>
<dbReference type="Pfam" id="PF01752">
    <property type="entry name" value="Peptidase_M9"/>
    <property type="match status" value="1"/>
</dbReference>
<evidence type="ECO:0000256" key="6">
    <source>
        <dbReference type="ARBA" id="ARBA00022670"/>
    </source>
</evidence>
<feature type="compositionally biased region" description="Polar residues" evidence="14">
    <location>
        <begin position="567"/>
        <end position="581"/>
    </location>
</feature>
<dbReference type="PANTHER" id="PTHR13062:SF9">
    <property type="entry name" value="MICROBIAL COLLAGENASE"/>
    <property type="match status" value="1"/>
</dbReference>
<evidence type="ECO:0000256" key="4">
    <source>
        <dbReference type="ARBA" id="ARBA00012653"/>
    </source>
</evidence>
<gene>
    <name evidence="17" type="ORF">VSA01S_08010</name>
</gene>
<keyword evidence="10" id="KW-0862">Zinc</keyword>
<evidence type="ECO:0000256" key="8">
    <source>
        <dbReference type="ARBA" id="ARBA00022729"/>
    </source>
</evidence>
<keyword evidence="8 15" id="KW-0732">Signal</keyword>
<evidence type="ECO:0000256" key="15">
    <source>
        <dbReference type="SAM" id="SignalP"/>
    </source>
</evidence>
<dbReference type="Gene3D" id="2.60.120.380">
    <property type="match status" value="1"/>
</dbReference>
<keyword evidence="6" id="KW-0645">Protease</keyword>
<dbReference type="AlphaFoldDB" id="A0A511QBL6"/>
<keyword evidence="5" id="KW-0964">Secreted</keyword>
<dbReference type="EMBL" id="BJXJ01000005">
    <property type="protein sequence ID" value="GEM74689.1"/>
    <property type="molecule type" value="Genomic_DNA"/>
</dbReference>
<dbReference type="Pfam" id="PF08453">
    <property type="entry name" value="Peptidase_M9_N"/>
    <property type="match status" value="1"/>
</dbReference>
<reference evidence="17 18" key="1">
    <citation type="submission" date="2019-07" db="EMBL/GenBank/DDBJ databases">
        <title>Whole genome shotgun sequence of Vibrio sagamiensis NBRC 104589.</title>
        <authorList>
            <person name="Hosoyama A."/>
            <person name="Uohara A."/>
            <person name="Ohji S."/>
            <person name="Ichikawa N."/>
        </authorList>
    </citation>
    <scope>NUCLEOTIDE SEQUENCE [LARGE SCALE GENOMIC DNA]</scope>
    <source>
        <strain evidence="17 18">NBRC 104589</strain>
    </source>
</reference>
<keyword evidence="12" id="KW-0865">Zymogen</keyword>
<evidence type="ECO:0000256" key="14">
    <source>
        <dbReference type="SAM" id="MobiDB-lite"/>
    </source>
</evidence>
<evidence type="ECO:0000256" key="11">
    <source>
        <dbReference type="ARBA" id="ARBA00023049"/>
    </source>
</evidence>
<dbReference type="RefSeq" id="WP_083932299.1">
    <property type="nucleotide sequence ID" value="NZ_BAOJ01000105.1"/>
</dbReference>
<evidence type="ECO:0000256" key="3">
    <source>
        <dbReference type="ARBA" id="ARBA00004613"/>
    </source>
</evidence>
<evidence type="ECO:0000256" key="12">
    <source>
        <dbReference type="ARBA" id="ARBA00023145"/>
    </source>
</evidence>
<comment type="caution">
    <text evidence="17">The sequence shown here is derived from an EMBL/GenBank/DDBJ whole genome shotgun (WGS) entry which is preliminary data.</text>
</comment>
<sequence length="697" mass="81165">MLFSRHIAFLVLNLVFFLIMFMSTAFANQPCNIAALRLAEDLPEQVAVAGQECYQSWFSAPDEVLEDIYSEASLDKIQMALKYEISQYQGNVEQASRLERLGEFVRAAYYVRYNAKAPAFSEALSQRFAQITNQFLENPYALQLGQEQVKAMNSLTLMVDNVKQLPLTMDSMMRTLEHFNTDTAKKPEWVEGVNNLFRAMAGHSTYDEFYTYMSTHNQHIRVLSDFARNNEWALGTEIDFLVYNAIRETGRLLASPYSSTRQAALDEMQNVMQRYPLGSEYEKLWLAAVEMLNFYMPEGLNGLDLGLAKQQIQTRILPNYYECQGSARIRSQDLNLEQMQEVCQRLTDKENDFHQLTKTGFQPVEDDNNKYVEVDVFANKKDYGYYSSFLFNNTTNNGGQYLEGDPSQADNVARFVAYRYENKQALAVLNLEHEYIHYLDARFNQYGSFHDNLAYGHIVWWLEGFAEYMQYKQDYPAAINLIEDNRWLLSDVFSTTYQDDINRIYRWGYLAVRFMFEQHPKEIEVLLKFSRAGEYLNWAEHTKQLGVLLNDDFNEWLDTLHTVPSEGANSSKETNTGQEPDSVTRPEQDDLTPVVLEPRETATLNIHQRRYVAIYVPEWVREVRVWVMNDSRMMPGKDLNLYASLDDWPSVEQYDWASTNKDNNEYLQIPVMTKGYLHFLLNAESLGEEVDMVVYFH</sequence>
<evidence type="ECO:0000256" key="10">
    <source>
        <dbReference type="ARBA" id="ARBA00022833"/>
    </source>
</evidence>
<evidence type="ECO:0000256" key="7">
    <source>
        <dbReference type="ARBA" id="ARBA00022723"/>
    </source>
</evidence>
<dbReference type="Gene3D" id="1.10.390.20">
    <property type="match status" value="1"/>
</dbReference>
<keyword evidence="18" id="KW-1185">Reference proteome</keyword>
<dbReference type="InterPro" id="IPR002169">
    <property type="entry name" value="Peptidase_M9A/M9B"/>
</dbReference>
<accession>A0A511QBL6</accession>
<keyword evidence="7" id="KW-0479">Metal-binding</keyword>
<evidence type="ECO:0000313" key="18">
    <source>
        <dbReference type="Proteomes" id="UP000321922"/>
    </source>
</evidence>
<evidence type="ECO:0000256" key="9">
    <source>
        <dbReference type="ARBA" id="ARBA00022801"/>
    </source>
</evidence>
<dbReference type="OrthoDB" id="9802683at2"/>
<dbReference type="GO" id="GO:0008270">
    <property type="term" value="F:zinc ion binding"/>
    <property type="evidence" value="ECO:0007669"/>
    <property type="project" value="InterPro"/>
</dbReference>
<proteinExistence type="predicted"/>
<dbReference type="EC" id="3.4.24.3" evidence="4"/>
<dbReference type="Proteomes" id="UP000321922">
    <property type="component" value="Unassembled WGS sequence"/>
</dbReference>
<comment type="subcellular location">
    <subcellularLocation>
        <location evidence="3">Secreted</location>
    </subcellularLocation>
</comment>
<evidence type="ECO:0000256" key="2">
    <source>
        <dbReference type="ARBA" id="ARBA00001947"/>
    </source>
</evidence>
<dbReference type="GO" id="GO:0006508">
    <property type="term" value="P:proteolysis"/>
    <property type="evidence" value="ECO:0007669"/>
    <property type="project" value="UniProtKB-KW"/>
</dbReference>
<evidence type="ECO:0000256" key="1">
    <source>
        <dbReference type="ARBA" id="ARBA00000424"/>
    </source>
</evidence>
<name>A0A511QBL6_9VIBR</name>
<comment type="catalytic activity">
    <reaction evidence="1">
        <text>Digestion of native collagen in the triple helical region at Xaa-|-Gly bonds. With synthetic peptides, a preference is shown for Gly at P3 and P1', Pro and Ala at P2 and P2', and hydroxyproline, Ala or Arg at P3'.</text>
        <dbReference type="EC" id="3.4.24.3"/>
    </reaction>
</comment>
<evidence type="ECO:0000256" key="13">
    <source>
        <dbReference type="PIRSR" id="PIRSR602169-1"/>
    </source>
</evidence>
<dbReference type="InterPro" id="IPR013661">
    <property type="entry name" value="Peptidase_M9_N_dom"/>
</dbReference>
<dbReference type="PANTHER" id="PTHR13062">
    <property type="entry name" value="COLLAGENASE"/>
    <property type="match status" value="1"/>
</dbReference>
<feature type="signal peptide" evidence="15">
    <location>
        <begin position="1"/>
        <end position="27"/>
    </location>
</feature>
<dbReference type="GO" id="GO:0005576">
    <property type="term" value="C:extracellular region"/>
    <property type="evidence" value="ECO:0007669"/>
    <property type="project" value="UniProtKB-SubCell"/>
</dbReference>
<feature type="domain" description="Peptidase M9 collagenase N-terminal" evidence="16">
    <location>
        <begin position="31"/>
        <end position="210"/>
    </location>
</feature>